<organism evidence="2 3">
    <name type="scientific">Clonorchis sinensis</name>
    <name type="common">Chinese liver fluke</name>
    <dbReference type="NCBI Taxonomy" id="79923"/>
    <lineage>
        <taxon>Eukaryota</taxon>
        <taxon>Metazoa</taxon>
        <taxon>Spiralia</taxon>
        <taxon>Lophotrochozoa</taxon>
        <taxon>Platyhelminthes</taxon>
        <taxon>Trematoda</taxon>
        <taxon>Digenea</taxon>
        <taxon>Opisthorchiida</taxon>
        <taxon>Opisthorchiata</taxon>
        <taxon>Opisthorchiidae</taxon>
        <taxon>Clonorchis</taxon>
    </lineage>
</organism>
<evidence type="ECO:0000256" key="1">
    <source>
        <dbReference type="SAM" id="MobiDB-lite"/>
    </source>
</evidence>
<sequence>GPYSYPLHQSPSTVQTARCKLRVNHKRLRPLMQPIQGSTYIVLGGNDIHGNVVKHRETRFVVYGLKPGSHFCSGFLDTSNESYAFHGSWVDKSGIIFKKRPEVGLIGHLEFRASYMVERCATERTSILFIRRLCLTLLVVGIYGRARRLKVSSKTLSLMRFLHASSCGRGPFPESQLELCIFSVVHYVGTSICLFVLRTAEPRSYDAFLWLRWTPDDTLLLATTTTQPGSTIRLQVKLHVPADQEAWWTRRAEELEASRRYTSGFNGAHASGSSKGCFVVWLREVTSVTDVSKVSKALLVLNGVNGFVTSLWQSDSMLKFVLFSGFVEDVRRKGATTGLVPLYIRCSGNLFTMPPKRNVRNKIDEEDESEVRNEKLKKGGEDLQPTSKRSQKKHSKQPGTAAAQNDLANEQTAPETSKKKGKNKKRDESPAEPVQPLTGVGDNADHGGPERGKKTGPQSVQLQPKEVNSDDDVNVQPDEIDDDFYTKKRRAGRGKQKAVAESETGATNQQAGKKKKKGGGKKASVDNFDSDKEDTTKGLSTALETLAITNEFGSDDDEPYQSSRFAKFSGLTLNGGAEEAPDVTEPDAVQDVPRDAASIPFEEDEEQKEPLAVPGEPEEAAPAFANKIADTVTAPPDLSVRNATPPESDVITEKESSHLVLSIEEAPVTQVKISKKDLKKLKKREEFDKLVEAAKEKIVSNSGTLDNFALSQ</sequence>
<feature type="compositionally biased region" description="Low complexity" evidence="1">
    <location>
        <begin position="610"/>
        <end position="621"/>
    </location>
</feature>
<evidence type="ECO:0000313" key="2">
    <source>
        <dbReference type="EMBL" id="GAA57733.1"/>
    </source>
</evidence>
<reference evidence="2" key="1">
    <citation type="journal article" date="2011" name="Genome Biol.">
        <title>The draft genome of the carcinogenic human liver fluke Clonorchis sinensis.</title>
        <authorList>
            <person name="Wang X."/>
            <person name="Chen W."/>
            <person name="Huang Y."/>
            <person name="Sun J."/>
            <person name="Men J."/>
            <person name="Liu H."/>
            <person name="Luo F."/>
            <person name="Guo L."/>
            <person name="Lv X."/>
            <person name="Deng C."/>
            <person name="Zhou C."/>
            <person name="Fan Y."/>
            <person name="Li X."/>
            <person name="Huang L."/>
            <person name="Hu Y."/>
            <person name="Liang C."/>
            <person name="Hu X."/>
            <person name="Xu J."/>
            <person name="Yu X."/>
        </authorList>
    </citation>
    <scope>NUCLEOTIDE SEQUENCE [LARGE SCALE GENOMIC DNA]</scope>
    <source>
        <strain evidence="2">Henan</strain>
    </source>
</reference>
<feature type="compositionally biased region" description="Polar residues" evidence="1">
    <location>
        <begin position="402"/>
        <end position="415"/>
    </location>
</feature>
<dbReference type="AlphaFoldDB" id="G7YXQ3"/>
<keyword evidence="3" id="KW-1185">Reference proteome</keyword>
<dbReference type="Proteomes" id="UP000008909">
    <property type="component" value="Unassembled WGS sequence"/>
</dbReference>
<reference key="2">
    <citation type="submission" date="2011-10" db="EMBL/GenBank/DDBJ databases">
        <title>The genome and transcriptome sequence of Clonorchis sinensis provide insights into the carcinogenic liver fluke.</title>
        <authorList>
            <person name="Wang X."/>
            <person name="Huang Y."/>
            <person name="Chen W."/>
            <person name="Liu H."/>
            <person name="Guo L."/>
            <person name="Chen Y."/>
            <person name="Luo F."/>
            <person name="Zhou W."/>
            <person name="Sun J."/>
            <person name="Mao Q."/>
            <person name="Liang P."/>
            <person name="Zhou C."/>
            <person name="Tian Y."/>
            <person name="Men J."/>
            <person name="Lv X."/>
            <person name="Huang L."/>
            <person name="Zhou J."/>
            <person name="Hu Y."/>
            <person name="Li R."/>
            <person name="Zhang F."/>
            <person name="Lei H."/>
            <person name="Li X."/>
            <person name="Hu X."/>
            <person name="Liang C."/>
            <person name="Xu J."/>
            <person name="Wu Z."/>
            <person name="Yu X."/>
        </authorList>
    </citation>
    <scope>NUCLEOTIDE SEQUENCE</scope>
    <source>
        <strain>Henan</strain>
    </source>
</reference>
<feature type="compositionally biased region" description="Basic residues" evidence="1">
    <location>
        <begin position="487"/>
        <end position="496"/>
    </location>
</feature>
<feature type="region of interest" description="Disordered" evidence="1">
    <location>
        <begin position="361"/>
        <end position="536"/>
    </location>
</feature>
<feature type="non-terminal residue" evidence="2">
    <location>
        <position position="1"/>
    </location>
</feature>
<feature type="compositionally biased region" description="Basic and acidic residues" evidence="1">
    <location>
        <begin position="443"/>
        <end position="453"/>
    </location>
</feature>
<feature type="region of interest" description="Disordered" evidence="1">
    <location>
        <begin position="573"/>
        <end position="621"/>
    </location>
</feature>
<feature type="compositionally biased region" description="Basic and acidic residues" evidence="1">
    <location>
        <begin position="370"/>
        <end position="381"/>
    </location>
</feature>
<name>G7YXQ3_CLOSI</name>
<feature type="compositionally biased region" description="Acidic residues" evidence="1">
    <location>
        <begin position="469"/>
        <end position="483"/>
    </location>
</feature>
<proteinExistence type="predicted"/>
<accession>G7YXQ3</accession>
<feature type="non-terminal residue" evidence="2">
    <location>
        <position position="712"/>
    </location>
</feature>
<dbReference type="EMBL" id="DF144996">
    <property type="protein sequence ID" value="GAA57733.1"/>
    <property type="molecule type" value="Genomic_DNA"/>
</dbReference>
<evidence type="ECO:0000313" key="3">
    <source>
        <dbReference type="Proteomes" id="UP000008909"/>
    </source>
</evidence>
<gene>
    <name evidence="2" type="ORF">CLF_113135</name>
</gene>
<protein>
    <submittedName>
        <fullName evidence="2">Uncharacterized protein</fullName>
    </submittedName>
</protein>